<dbReference type="PANTHER" id="PTHR30251:SF3">
    <property type="entry name" value="FIMBRIAL CHAPARONE PROTEIN"/>
    <property type="match status" value="1"/>
</dbReference>
<evidence type="ECO:0000256" key="4">
    <source>
        <dbReference type="ARBA" id="ARBA00022764"/>
    </source>
</evidence>
<dbReference type="PRINTS" id="PR00969">
    <property type="entry name" value="CHAPERONPILI"/>
</dbReference>
<evidence type="ECO:0000256" key="5">
    <source>
        <dbReference type="ARBA" id="ARBA00023186"/>
    </source>
</evidence>
<dbReference type="PANTHER" id="PTHR30251">
    <property type="entry name" value="PILUS ASSEMBLY CHAPERONE"/>
    <property type="match status" value="1"/>
</dbReference>
<evidence type="ECO:0000256" key="7">
    <source>
        <dbReference type="SAM" id="SignalP"/>
    </source>
</evidence>
<dbReference type="InterPro" id="IPR013783">
    <property type="entry name" value="Ig-like_fold"/>
</dbReference>
<feature type="chain" id="PRO_5012697803" evidence="7">
    <location>
        <begin position="27"/>
        <end position="284"/>
    </location>
</feature>
<dbReference type="InterPro" id="IPR008962">
    <property type="entry name" value="PapD-like_sf"/>
</dbReference>
<evidence type="ECO:0000256" key="2">
    <source>
        <dbReference type="ARBA" id="ARBA00007399"/>
    </source>
</evidence>
<keyword evidence="5" id="KW-0143">Chaperone</keyword>
<protein>
    <submittedName>
        <fullName evidence="9">Pilus assembly protein</fullName>
    </submittedName>
</protein>
<evidence type="ECO:0000259" key="8">
    <source>
        <dbReference type="Pfam" id="PF00345"/>
    </source>
</evidence>
<dbReference type="Proteomes" id="UP000217994">
    <property type="component" value="Unassembled WGS sequence"/>
</dbReference>
<sequence>MSHLARLLSALLPLFLTAGTAASAHAAGMVPETSVVLIDEAVGEAAMKIRNTDDKSALLYTIIEHVPDDQEKLFTVTPPVARVDPGQTQLVRFILTNKTPLKTERLARVVFDSIGERKDPDASVVAIRIRQNLPVVIHPKGLPVNREPWKLLKWEAVDGKLRVVNASPYVVRLGATVQLLPAGKQAYLPNTYMLPGQSTYVMMPKDDKRNAAQRKQAGKGGDATAETKAEVEEMLKLSPGATSIRIQPATSYGYMADIYEARIENGVDGQVVGAGAGRSDSPSR</sequence>
<evidence type="ECO:0000256" key="3">
    <source>
        <dbReference type="ARBA" id="ARBA00022729"/>
    </source>
</evidence>
<comment type="caution">
    <text evidence="9">The sequence shown here is derived from an EMBL/GenBank/DDBJ whole genome shotgun (WGS) entry which is preliminary data.</text>
</comment>
<dbReference type="InterPro" id="IPR036316">
    <property type="entry name" value="Pili_assmbl_chap_C_dom_sf"/>
</dbReference>
<dbReference type="GO" id="GO:0071555">
    <property type="term" value="P:cell wall organization"/>
    <property type="evidence" value="ECO:0007669"/>
    <property type="project" value="InterPro"/>
</dbReference>
<keyword evidence="4" id="KW-0574">Periplasm</keyword>
<keyword evidence="3 7" id="KW-0732">Signal</keyword>
<name>A0A2A4FME1_9BURK</name>
<proteinExistence type="inferred from homology"/>
<dbReference type="AlphaFoldDB" id="A0A2A4FME1"/>
<evidence type="ECO:0000313" key="9">
    <source>
        <dbReference type="EMBL" id="PCE33576.1"/>
    </source>
</evidence>
<dbReference type="GO" id="GO:0030288">
    <property type="term" value="C:outer membrane-bounded periplasmic space"/>
    <property type="evidence" value="ECO:0007669"/>
    <property type="project" value="InterPro"/>
</dbReference>
<dbReference type="NCBIfam" id="NF007392">
    <property type="entry name" value="PRK09918.1"/>
    <property type="match status" value="1"/>
</dbReference>
<evidence type="ECO:0000256" key="1">
    <source>
        <dbReference type="ARBA" id="ARBA00004418"/>
    </source>
</evidence>
<dbReference type="SUPFAM" id="SSF49354">
    <property type="entry name" value="PapD-like"/>
    <property type="match status" value="1"/>
</dbReference>
<dbReference type="InterPro" id="IPR001829">
    <property type="entry name" value="Pili_assmbl_chaperone_bac"/>
</dbReference>
<dbReference type="SUPFAM" id="SSF49584">
    <property type="entry name" value="Periplasmic chaperone C-domain"/>
    <property type="match status" value="1"/>
</dbReference>
<accession>A0A2A4FME1</accession>
<evidence type="ECO:0000256" key="6">
    <source>
        <dbReference type="SAM" id="MobiDB-lite"/>
    </source>
</evidence>
<reference evidence="9 10" key="1">
    <citation type="submission" date="2017-01" db="EMBL/GenBank/DDBJ databases">
        <title>Whole-Genome Shotgun Sequencing of Two beta-Proteobacterial Species in Search of the Bulgecin Biosynthetic Cluster.</title>
        <authorList>
            <person name="Horsman M.E."/>
            <person name="Marous D.R."/>
            <person name="Li R."/>
            <person name="Oliver R.A."/>
            <person name="Byun B."/>
            <person name="Emrich S.J."/>
            <person name="Boggess B."/>
            <person name="Townsend C.A."/>
            <person name="Mobashery S."/>
        </authorList>
    </citation>
    <scope>NUCLEOTIDE SEQUENCE [LARGE SCALE GENOMIC DNA]</scope>
    <source>
        <strain evidence="9 10">ATCC 31433</strain>
    </source>
</reference>
<gene>
    <name evidence="9" type="ORF">BZL54_04945</name>
</gene>
<dbReference type="InterPro" id="IPR016147">
    <property type="entry name" value="Pili_assmbl_chaperone_N"/>
</dbReference>
<comment type="similarity">
    <text evidence="2">Belongs to the periplasmic pilus chaperone family.</text>
</comment>
<feature type="signal peptide" evidence="7">
    <location>
        <begin position="1"/>
        <end position="26"/>
    </location>
</feature>
<organism evidence="9 10">
    <name type="scientific">Burkholderia ubonensis subsp. mesacidophila</name>
    <dbReference type="NCBI Taxonomy" id="265293"/>
    <lineage>
        <taxon>Bacteria</taxon>
        <taxon>Pseudomonadati</taxon>
        <taxon>Pseudomonadota</taxon>
        <taxon>Betaproteobacteria</taxon>
        <taxon>Burkholderiales</taxon>
        <taxon>Burkholderiaceae</taxon>
        <taxon>Burkholderia</taxon>
        <taxon>Burkholderia cepacia complex</taxon>
    </lineage>
</organism>
<feature type="region of interest" description="Disordered" evidence="6">
    <location>
        <begin position="207"/>
        <end position="226"/>
    </location>
</feature>
<comment type="subcellular location">
    <subcellularLocation>
        <location evidence="1">Periplasm</location>
    </subcellularLocation>
</comment>
<dbReference type="Gene3D" id="2.60.40.10">
    <property type="entry name" value="Immunoglobulins"/>
    <property type="match status" value="1"/>
</dbReference>
<dbReference type="InterPro" id="IPR050643">
    <property type="entry name" value="Periplasmic_pilus_chap"/>
</dbReference>
<dbReference type="RefSeq" id="WP_084908427.1">
    <property type="nucleotide sequence ID" value="NZ_CP020738.1"/>
</dbReference>
<dbReference type="EMBL" id="MTZU01000013">
    <property type="protein sequence ID" value="PCE33576.1"/>
    <property type="molecule type" value="Genomic_DNA"/>
</dbReference>
<evidence type="ECO:0000313" key="10">
    <source>
        <dbReference type="Proteomes" id="UP000217994"/>
    </source>
</evidence>
<feature type="domain" description="Pili assembly chaperone N-terminal" evidence="8">
    <location>
        <begin position="28"/>
        <end position="142"/>
    </location>
</feature>
<dbReference type="GeneID" id="69001098"/>
<dbReference type="Pfam" id="PF00345">
    <property type="entry name" value="PapD_N"/>
    <property type="match status" value="1"/>
</dbReference>